<evidence type="ECO:0000313" key="5">
    <source>
        <dbReference type="EMBL" id="MBY8821704.1"/>
    </source>
</evidence>
<protein>
    <submittedName>
        <fullName evidence="5">Acetyl-CoA hydrolase</fullName>
    </submittedName>
</protein>
<reference evidence="5 6" key="1">
    <citation type="submission" date="2021-08" db="EMBL/GenBank/DDBJ databases">
        <authorList>
            <person name="Tuo L."/>
        </authorList>
    </citation>
    <scope>NUCLEOTIDE SEQUENCE [LARGE SCALE GENOMIC DNA]</scope>
    <source>
        <strain evidence="5 6">JCM 31229</strain>
    </source>
</reference>
<evidence type="ECO:0000256" key="1">
    <source>
        <dbReference type="ARBA" id="ARBA00009632"/>
    </source>
</evidence>
<evidence type="ECO:0000313" key="6">
    <source>
        <dbReference type="Proteomes" id="UP000706039"/>
    </source>
</evidence>
<dbReference type="Gene3D" id="3.40.1080.10">
    <property type="entry name" value="Glutaconate Coenzyme A-transferase"/>
    <property type="match status" value="1"/>
</dbReference>
<dbReference type="Gene3D" id="3.30.750.70">
    <property type="entry name" value="4-hydroxybutyrate coenzyme like domains"/>
    <property type="match status" value="1"/>
</dbReference>
<keyword evidence="6" id="KW-1185">Reference proteome</keyword>
<organism evidence="5 6">
    <name type="scientific">Sphingomonas colocasiae</name>
    <dbReference type="NCBI Taxonomy" id="1848973"/>
    <lineage>
        <taxon>Bacteria</taxon>
        <taxon>Pseudomonadati</taxon>
        <taxon>Pseudomonadota</taxon>
        <taxon>Alphaproteobacteria</taxon>
        <taxon>Sphingomonadales</taxon>
        <taxon>Sphingomonadaceae</taxon>
        <taxon>Sphingomonas</taxon>
    </lineage>
</organism>
<comment type="caution">
    <text evidence="5">The sequence shown here is derived from an EMBL/GenBank/DDBJ whole genome shotgun (WGS) entry which is preliminary data.</text>
</comment>
<dbReference type="RefSeq" id="WP_222988798.1">
    <property type="nucleotide sequence ID" value="NZ_JAINVV010000003.1"/>
</dbReference>
<dbReference type="InterPro" id="IPR003702">
    <property type="entry name" value="ActCoA_hydro_N"/>
</dbReference>
<accession>A0ABS7PL58</accession>
<evidence type="ECO:0000259" key="3">
    <source>
        <dbReference type="Pfam" id="PF02550"/>
    </source>
</evidence>
<feature type="domain" description="Acetyl-CoA hydrolase/transferase C-terminal" evidence="4">
    <location>
        <begin position="265"/>
        <end position="411"/>
    </location>
</feature>
<comment type="similarity">
    <text evidence="1">Belongs to the acetyl-CoA hydrolase/transferase family.</text>
</comment>
<dbReference type="InterPro" id="IPR038460">
    <property type="entry name" value="AcetylCoA_hyd_C_sf"/>
</dbReference>
<evidence type="ECO:0000259" key="4">
    <source>
        <dbReference type="Pfam" id="PF13336"/>
    </source>
</evidence>
<proteinExistence type="inferred from homology"/>
<dbReference type="EMBL" id="JAINVV010000003">
    <property type="protein sequence ID" value="MBY8821704.1"/>
    <property type="molecule type" value="Genomic_DNA"/>
</dbReference>
<name>A0ABS7PL58_9SPHN</name>
<dbReference type="SUPFAM" id="SSF100950">
    <property type="entry name" value="NagB/RpiA/CoA transferase-like"/>
    <property type="match status" value="2"/>
</dbReference>
<dbReference type="PANTHER" id="PTHR21432:SF20">
    <property type="entry name" value="ACETYL-COA HYDROLASE"/>
    <property type="match status" value="1"/>
</dbReference>
<dbReference type="Pfam" id="PF13336">
    <property type="entry name" value="AcetylCoA_hyd_C"/>
    <property type="match status" value="1"/>
</dbReference>
<dbReference type="InterPro" id="IPR046433">
    <property type="entry name" value="ActCoA_hydro"/>
</dbReference>
<dbReference type="Proteomes" id="UP000706039">
    <property type="component" value="Unassembled WGS sequence"/>
</dbReference>
<feature type="domain" description="Acetyl-CoA hydrolase/transferase N-terminal" evidence="3">
    <location>
        <begin position="67"/>
        <end position="173"/>
    </location>
</feature>
<dbReference type="InterPro" id="IPR037171">
    <property type="entry name" value="NagB/RpiA_transferase-like"/>
</dbReference>
<dbReference type="PANTHER" id="PTHR21432">
    <property type="entry name" value="ACETYL-COA HYDROLASE-RELATED"/>
    <property type="match status" value="1"/>
</dbReference>
<keyword evidence="2" id="KW-0808">Transferase</keyword>
<gene>
    <name evidence="5" type="ORF">K7G82_05330</name>
</gene>
<dbReference type="Pfam" id="PF02550">
    <property type="entry name" value="AcetylCoA_hydro"/>
    <property type="match status" value="1"/>
</dbReference>
<evidence type="ECO:0000256" key="2">
    <source>
        <dbReference type="ARBA" id="ARBA00022679"/>
    </source>
</evidence>
<dbReference type="Gene3D" id="3.40.1080.20">
    <property type="entry name" value="Acetyl-CoA hydrolase/transferase C-terminal domain"/>
    <property type="match status" value="1"/>
</dbReference>
<sequence length="420" mass="43537">MTRRLPDADAIDWAGILKPGETVMIGEGAGEPLTLAESLVAARHGLRDIRVFLGMTLAGTFRPEHADTLAFSSYGALGQTRKLADAGVLDILPIGLGQVPALVARGALNLPVVAVALSPPGPDGRHSFGLTAMHLPAAIRSARLVIAEVNHALPYIPGETIAASEIDIMIESERPAPELPAAAGSRTVEAIARHAARFIGDGASLQLGVGAIPEAICRELADRRDLGIHSGLLSPSLARLIEQGVATGKHQPIVPGRAVFGAVMGDRALYDFVRGNAALHLAGIETTHGRAAEVDNLVAINGALGVDLYGQVNAELAGRRHVGAIGGQAEFSRAGTIATRGRSIIALAATSPDGRRSTISAAPVPRVTTSRADVDIVVTEYGAAELAGCGEAERRRRLIAIAAPAFRDPLSAGEDRTDVD</sequence>
<dbReference type="InterPro" id="IPR026888">
    <property type="entry name" value="AcetylCoA_hyd_C"/>
</dbReference>
<keyword evidence="5" id="KW-0378">Hydrolase</keyword>
<dbReference type="GO" id="GO:0016787">
    <property type="term" value="F:hydrolase activity"/>
    <property type="evidence" value="ECO:0007669"/>
    <property type="project" value="UniProtKB-KW"/>
</dbReference>